<dbReference type="Proteomes" id="UP000076584">
    <property type="component" value="Unassembled WGS sequence"/>
</dbReference>
<evidence type="ECO:0000313" key="2">
    <source>
        <dbReference type="Proteomes" id="UP000076584"/>
    </source>
</evidence>
<accession>A0A162NEM7</accession>
<name>A0A162NEM7_COLIC</name>
<keyword evidence="2" id="KW-1185">Reference proteome</keyword>
<comment type="caution">
    <text evidence="1">The sequence shown here is derived from an EMBL/GenBank/DDBJ whole genome shotgun (WGS) entry which is preliminary data.</text>
</comment>
<evidence type="ECO:0000313" key="1">
    <source>
        <dbReference type="EMBL" id="KZL85873.1"/>
    </source>
</evidence>
<protein>
    <submittedName>
        <fullName evidence="1">Uncharacterized protein</fullName>
    </submittedName>
</protein>
<reference evidence="1 2" key="1">
    <citation type="submission" date="2015-06" db="EMBL/GenBank/DDBJ databases">
        <title>Survival trade-offs in plant roots during colonization by closely related pathogenic and mutualistic fungi.</title>
        <authorList>
            <person name="Hacquard S."/>
            <person name="Kracher B."/>
            <person name="Hiruma K."/>
            <person name="Weinman A."/>
            <person name="Muench P."/>
            <person name="Garrido Oter R."/>
            <person name="Ver Loren van Themaat E."/>
            <person name="Dallerey J.-F."/>
            <person name="Damm U."/>
            <person name="Henrissat B."/>
            <person name="Lespinet O."/>
            <person name="Thon M."/>
            <person name="Kemen E."/>
            <person name="McHardy A.C."/>
            <person name="Schulze-Lefert P."/>
            <person name="O'Connell R.J."/>
        </authorList>
    </citation>
    <scope>NUCLEOTIDE SEQUENCE [LARGE SCALE GENOMIC DNA]</scope>
    <source>
        <strain evidence="1 2">MAFF 238704</strain>
    </source>
</reference>
<sequence>MDELAKIRYEQVHRRFVLITGPKCRDRIVILAKLLLKTCPDNWDSGTGICILVFDRSWDCI</sequence>
<organism evidence="1 2">
    <name type="scientific">Colletotrichum incanum</name>
    <name type="common">Soybean anthracnose fungus</name>
    <dbReference type="NCBI Taxonomy" id="1573173"/>
    <lineage>
        <taxon>Eukaryota</taxon>
        <taxon>Fungi</taxon>
        <taxon>Dikarya</taxon>
        <taxon>Ascomycota</taxon>
        <taxon>Pezizomycotina</taxon>
        <taxon>Sordariomycetes</taxon>
        <taxon>Hypocreomycetidae</taxon>
        <taxon>Glomerellales</taxon>
        <taxon>Glomerellaceae</taxon>
        <taxon>Colletotrichum</taxon>
        <taxon>Colletotrichum spaethianum species complex</taxon>
    </lineage>
</organism>
<dbReference type="EMBL" id="LFIW01000564">
    <property type="protein sequence ID" value="KZL85873.1"/>
    <property type="molecule type" value="Genomic_DNA"/>
</dbReference>
<proteinExistence type="predicted"/>
<dbReference type="AlphaFoldDB" id="A0A162NEM7"/>
<gene>
    <name evidence="1" type="ORF">CI238_11170</name>
</gene>